<proteinExistence type="predicted"/>
<organism evidence="3 4">
    <name type="scientific">Candidatus Roizmanbacteria bacterium CG22_combo_CG10-13_8_21_14_all_38_20</name>
    <dbReference type="NCBI Taxonomy" id="1974862"/>
    <lineage>
        <taxon>Bacteria</taxon>
        <taxon>Candidatus Roizmaniibacteriota</taxon>
    </lineage>
</organism>
<comment type="caution">
    <text evidence="3">The sequence shown here is derived from an EMBL/GenBank/DDBJ whole genome shotgun (WGS) entry which is preliminary data.</text>
</comment>
<dbReference type="SUPFAM" id="SSF53756">
    <property type="entry name" value="UDP-Glycosyltransferase/glycogen phosphorylase"/>
    <property type="match status" value="1"/>
</dbReference>
<gene>
    <name evidence="3" type="ORF">COW99_00460</name>
</gene>
<evidence type="ECO:0000313" key="4">
    <source>
        <dbReference type="Proteomes" id="UP000231246"/>
    </source>
</evidence>
<evidence type="ECO:0000313" key="3">
    <source>
        <dbReference type="EMBL" id="PIP62143.1"/>
    </source>
</evidence>
<dbReference type="AlphaFoldDB" id="A0A2H0BWS5"/>
<evidence type="ECO:0000259" key="1">
    <source>
        <dbReference type="Pfam" id="PF00534"/>
    </source>
</evidence>
<dbReference type="Pfam" id="PF00534">
    <property type="entry name" value="Glycos_transf_1"/>
    <property type="match status" value="1"/>
</dbReference>
<feature type="domain" description="Glycosyltransferase subfamily 4-like N-terminal" evidence="2">
    <location>
        <begin position="14"/>
        <end position="193"/>
    </location>
</feature>
<dbReference type="GO" id="GO:0016757">
    <property type="term" value="F:glycosyltransferase activity"/>
    <property type="evidence" value="ECO:0007669"/>
    <property type="project" value="InterPro"/>
</dbReference>
<reference evidence="3 4" key="1">
    <citation type="submission" date="2017-09" db="EMBL/GenBank/DDBJ databases">
        <title>Depth-based differentiation of microbial function through sediment-hosted aquifers and enrichment of novel symbionts in the deep terrestrial subsurface.</title>
        <authorList>
            <person name="Probst A.J."/>
            <person name="Ladd B."/>
            <person name="Jarett J.K."/>
            <person name="Geller-Mcgrath D.E."/>
            <person name="Sieber C.M."/>
            <person name="Emerson J.B."/>
            <person name="Anantharaman K."/>
            <person name="Thomas B.C."/>
            <person name="Malmstrom R."/>
            <person name="Stieglmeier M."/>
            <person name="Klingl A."/>
            <person name="Woyke T."/>
            <person name="Ryan C.M."/>
            <person name="Banfield J.F."/>
        </authorList>
    </citation>
    <scope>NUCLEOTIDE SEQUENCE [LARGE SCALE GENOMIC DNA]</scope>
    <source>
        <strain evidence="3">CG22_combo_CG10-13_8_21_14_all_38_20</strain>
    </source>
</reference>
<dbReference type="PANTHER" id="PTHR12526">
    <property type="entry name" value="GLYCOSYLTRANSFERASE"/>
    <property type="match status" value="1"/>
</dbReference>
<name>A0A2H0BWS5_9BACT</name>
<accession>A0A2H0BWS5</accession>
<evidence type="ECO:0008006" key="5">
    <source>
        <dbReference type="Google" id="ProtNLM"/>
    </source>
</evidence>
<dbReference type="EMBL" id="PCTA01000003">
    <property type="protein sequence ID" value="PIP62143.1"/>
    <property type="molecule type" value="Genomic_DNA"/>
</dbReference>
<dbReference type="CDD" id="cd03801">
    <property type="entry name" value="GT4_PimA-like"/>
    <property type="match status" value="1"/>
</dbReference>
<sequence>MKIALIIGALNTKGGGQRQFLQLAQNLQKKGYEITVYTINYNRKKCYWNLCNKLKILTLKHVISNNILSTSRYPLLIKINHFINLVKMGYTVSRYNYDILNPHEWPANWIAFFAKLFNFKKTIIIWTCNDLWHVNNSKGSNSFVSFDQITRHIDILLTRTLANEIVVLDNRIKRLVRKIYKKQAFVIRSGLDRNKLRHFTQSKQQFTDFRKKLEVTNKQLLILSVGIFFPHRRYEDSILAIKNIIKSQPRLNKIIKYIIIGEKSLNSDYYQNTKNLIKQLKLDTIITLITKSVEEHELLKFYNACDIFIFPNDKQTWGLAVTEAMALGKPCIVSKGSGVHEVLTDNNNALLVEPRQPNLITERLLKLSSNCQLRKRIGETAQNYILANYSWEDYTHSMLKIFNSINIAYDKTN</sequence>
<feature type="domain" description="Glycosyl transferase family 1" evidence="1">
    <location>
        <begin position="207"/>
        <end position="383"/>
    </location>
</feature>
<dbReference type="Pfam" id="PF13439">
    <property type="entry name" value="Glyco_transf_4"/>
    <property type="match status" value="1"/>
</dbReference>
<dbReference type="Gene3D" id="3.40.50.2000">
    <property type="entry name" value="Glycogen Phosphorylase B"/>
    <property type="match status" value="2"/>
</dbReference>
<dbReference type="InterPro" id="IPR001296">
    <property type="entry name" value="Glyco_trans_1"/>
</dbReference>
<dbReference type="InterPro" id="IPR028098">
    <property type="entry name" value="Glyco_trans_4-like_N"/>
</dbReference>
<dbReference type="Proteomes" id="UP000231246">
    <property type="component" value="Unassembled WGS sequence"/>
</dbReference>
<evidence type="ECO:0000259" key="2">
    <source>
        <dbReference type="Pfam" id="PF13439"/>
    </source>
</evidence>
<protein>
    <recommendedName>
        <fullName evidence="5">Glycosyl transferase family 1 domain-containing protein</fullName>
    </recommendedName>
</protein>